<evidence type="ECO:0000313" key="9">
    <source>
        <dbReference type="Proteomes" id="UP001247307"/>
    </source>
</evidence>
<evidence type="ECO:0000256" key="5">
    <source>
        <dbReference type="SAM" id="MobiDB-lite"/>
    </source>
</evidence>
<dbReference type="PANTHER" id="PTHR43179">
    <property type="entry name" value="RHAMNOSYLTRANSFERASE WBBL"/>
    <property type="match status" value="1"/>
</dbReference>
<feature type="domain" description="Galactofuranosyltransferase GlfT2 N-terminal" evidence="6">
    <location>
        <begin position="64"/>
        <end position="172"/>
    </location>
</feature>
<comment type="pathway">
    <text evidence="1">Cell wall biogenesis; cell wall polysaccharide biosynthesis.</text>
</comment>
<keyword evidence="3 8" id="KW-0328">Glycosyltransferase</keyword>
<reference evidence="8" key="1">
    <citation type="submission" date="2023-07" db="EMBL/GenBank/DDBJ databases">
        <title>Sequencing the genomes of 1000 actinobacteria strains.</title>
        <authorList>
            <person name="Klenk H.-P."/>
        </authorList>
    </citation>
    <scope>NUCLEOTIDE SEQUENCE</scope>
    <source>
        <strain evidence="8">DSM 13988</strain>
    </source>
</reference>
<gene>
    <name evidence="8" type="ORF">J2S35_000353</name>
</gene>
<comment type="similarity">
    <text evidence="2">Belongs to the glycosyltransferase 2 family.</text>
</comment>
<dbReference type="AlphaFoldDB" id="A0AAE4C5E1"/>
<evidence type="ECO:0000313" key="8">
    <source>
        <dbReference type="EMBL" id="MDR6891413.1"/>
    </source>
</evidence>
<comment type="caution">
    <text evidence="8">The sequence shown here is derived from an EMBL/GenBank/DDBJ whole genome shotgun (WGS) entry which is preliminary data.</text>
</comment>
<accession>A0AAE4C5E1</accession>
<evidence type="ECO:0000256" key="4">
    <source>
        <dbReference type="ARBA" id="ARBA00022679"/>
    </source>
</evidence>
<dbReference type="GO" id="GO:0016757">
    <property type="term" value="F:glycosyltransferase activity"/>
    <property type="evidence" value="ECO:0007669"/>
    <property type="project" value="UniProtKB-KW"/>
</dbReference>
<dbReference type="EC" id="2.4.1.288" evidence="8"/>
<dbReference type="RefSeq" id="WP_309849175.1">
    <property type="nucleotide sequence ID" value="NZ_BAAAIU010000024.1"/>
</dbReference>
<dbReference type="Proteomes" id="UP001247307">
    <property type="component" value="Unassembled WGS sequence"/>
</dbReference>
<name>A0AAE4C5E1_9MICC</name>
<dbReference type="EMBL" id="JAVDUI010000001">
    <property type="protein sequence ID" value="MDR6891413.1"/>
    <property type="molecule type" value="Genomic_DNA"/>
</dbReference>
<sequence>MSQRVLHRVVFPADRDLDVLPLYVDEGLPAQPPADAAAQRKKAKEKGLIEAPSAPHADWHPDDIVSRRSIKVRPGKRLSLASYFNAFPAAYWRRWTSVEAISLRVETVGSGSVVVYKSNALGMSQRVASTRVEGTATNTWDLTLAPFGDGGWYWFDLIADEAGMVLASAEYSAESDRRVGKLNLGTTTFNRADYCVATIKAVADDPALREILGEFVVVDQGTDTVRNRTEYPGLQEELGPQLTVIEQGNLGGSGGFARNMAHALDSDADYCMLLDDDVLVETEGILRAAAFADHCLAPTIVGGQMFDLHARSVLHAWSEGVDRYKFAWRPVEGTEWRHDFSQESLRRSPQWHKRWDPEYNGWWMCLIPRVVIEEIGLALPVFIKWDDVEYGLRAAAHGFPTVTLPGAAVWHLPWLDKDDTVDWQAYFHVRNRLVTALLYSPFPHGGNVLMRCLALDAKHLYSMQQYANRAHIDALRDVLRGPGHLHETIGVKAAQLRAAKSDFPDATYKPRPSDFPAPGRAASRARRGTPKQPSFATLPLWLVKASARQFFKPAAPESQERPEAILAKQDATFWNLASLDSALVSNAEGTGVSWHKRDHLEARKTLRELVGLYREIYSSWDRLRDEYRAALGEYTSREAWEKTFAANGVTGERR</sequence>
<keyword evidence="4 8" id="KW-0808">Transferase</keyword>
<evidence type="ECO:0000256" key="1">
    <source>
        <dbReference type="ARBA" id="ARBA00004776"/>
    </source>
</evidence>
<evidence type="ECO:0000259" key="7">
    <source>
        <dbReference type="Pfam" id="PF19320"/>
    </source>
</evidence>
<evidence type="ECO:0000259" key="6">
    <source>
        <dbReference type="Pfam" id="PF17994"/>
    </source>
</evidence>
<dbReference type="Gene3D" id="3.90.550.60">
    <property type="match status" value="1"/>
</dbReference>
<dbReference type="InterPro" id="IPR045699">
    <property type="entry name" value="GlfT2_C"/>
</dbReference>
<feature type="region of interest" description="Disordered" evidence="5">
    <location>
        <begin position="507"/>
        <end position="532"/>
    </location>
</feature>
<protein>
    <submittedName>
        <fullName evidence="8">Galactofuranosylgalactofuranosylrhamnosyl-N-acetylglucosaminyl-diphospho-decaprenol beta-1,5/1,6-galactofuranosyltransferase</fullName>
        <ecNumber evidence="8">2.4.1.288</ecNumber>
    </submittedName>
</protein>
<organism evidence="8 9">
    <name type="scientific">Falsarthrobacter nasiphocae</name>
    <dbReference type="NCBI Taxonomy" id="189863"/>
    <lineage>
        <taxon>Bacteria</taxon>
        <taxon>Bacillati</taxon>
        <taxon>Actinomycetota</taxon>
        <taxon>Actinomycetes</taxon>
        <taxon>Micrococcales</taxon>
        <taxon>Micrococcaceae</taxon>
        <taxon>Falsarthrobacter</taxon>
    </lineage>
</organism>
<dbReference type="Pfam" id="PF19320">
    <property type="entry name" value="GlfT2_domain3"/>
    <property type="match status" value="1"/>
</dbReference>
<keyword evidence="9" id="KW-1185">Reference proteome</keyword>
<dbReference type="Pfam" id="PF17994">
    <property type="entry name" value="Glft2_N"/>
    <property type="match status" value="1"/>
</dbReference>
<dbReference type="SUPFAM" id="SSF53448">
    <property type="entry name" value="Nucleotide-diphospho-sugar transferases"/>
    <property type="match status" value="1"/>
</dbReference>
<dbReference type="PANTHER" id="PTHR43179:SF12">
    <property type="entry name" value="GALACTOFURANOSYLTRANSFERASE GLFT2"/>
    <property type="match status" value="1"/>
</dbReference>
<evidence type="ECO:0000256" key="2">
    <source>
        <dbReference type="ARBA" id="ARBA00006739"/>
    </source>
</evidence>
<evidence type="ECO:0000256" key="3">
    <source>
        <dbReference type="ARBA" id="ARBA00022676"/>
    </source>
</evidence>
<proteinExistence type="inferred from homology"/>
<feature type="domain" description="Galactofuranosyltransferase-2 C-terminal" evidence="7">
    <location>
        <begin position="453"/>
        <end position="645"/>
    </location>
</feature>
<dbReference type="InterPro" id="IPR040492">
    <property type="entry name" value="GlfT2_N"/>
</dbReference>
<dbReference type="Pfam" id="PF13641">
    <property type="entry name" value="Glyco_tranf_2_3"/>
    <property type="match status" value="1"/>
</dbReference>
<dbReference type="InterPro" id="IPR029044">
    <property type="entry name" value="Nucleotide-diphossugar_trans"/>
</dbReference>